<proteinExistence type="inferred from homology"/>
<dbReference type="GO" id="GO:0006310">
    <property type="term" value="P:DNA recombination"/>
    <property type="evidence" value="ECO:0007669"/>
    <property type="project" value="UniProtKB-KW"/>
</dbReference>
<keyword evidence="7" id="KW-0233">DNA recombination</keyword>
<dbReference type="PATRIC" id="fig|411483.3.peg.2528"/>
<dbReference type="Gene3D" id="3.60.21.10">
    <property type="match status" value="1"/>
</dbReference>
<dbReference type="InterPro" id="IPR026843">
    <property type="entry name" value="SbcD_C"/>
</dbReference>
<keyword evidence="7" id="KW-0235">DNA replication</keyword>
<gene>
    <name evidence="7 10" type="primary">sbcD</name>
    <name evidence="10" type="ORF">FAEPRAA2165_03180</name>
</gene>
<evidence type="ECO:0000256" key="6">
    <source>
        <dbReference type="ARBA" id="ARBA00022839"/>
    </source>
</evidence>
<dbReference type="Pfam" id="PF12320">
    <property type="entry name" value="SbcD_C"/>
    <property type="match status" value="1"/>
</dbReference>
<comment type="caution">
    <text evidence="10">The sequence shown here is derived from an EMBL/GenBank/DDBJ whole genome shotgun (WGS) entry which is preliminary data.</text>
</comment>
<protein>
    <recommendedName>
        <fullName evidence="3 7">Nuclease SbcCD subunit D</fullName>
    </recommendedName>
</protein>
<keyword evidence="7" id="KW-0255">Endonuclease</keyword>
<comment type="subunit">
    <text evidence="2 7">Heterodimer of SbcC and SbcD.</text>
</comment>
<reference evidence="10" key="1">
    <citation type="submission" date="2009-08" db="EMBL/GenBank/DDBJ databases">
        <authorList>
            <person name="Weinstock G."/>
            <person name="Sodergren E."/>
            <person name="Clifton S."/>
            <person name="Fulton L."/>
            <person name="Fulton B."/>
            <person name="Courtney L."/>
            <person name="Fronick C."/>
            <person name="Harrison M."/>
            <person name="Strong C."/>
            <person name="Farmer C."/>
            <person name="Delahaunty K."/>
            <person name="Markovic C."/>
            <person name="Hall O."/>
            <person name="Minx P."/>
            <person name="Tomlinson C."/>
            <person name="Mitreva M."/>
            <person name="Nelson J."/>
            <person name="Hou S."/>
            <person name="Wollam A."/>
            <person name="Pepin K.H."/>
            <person name="Johnson M."/>
            <person name="Bhonagiri V."/>
            <person name="Nash W.E."/>
            <person name="Warren W."/>
            <person name="Chinwalla A."/>
            <person name="Mardis E.R."/>
            <person name="Wilson R.K."/>
        </authorList>
    </citation>
    <scope>NUCLEOTIDE SEQUENCE [LARGE SCALE GENOMIC DNA]</scope>
    <source>
        <strain evidence="10">A2-165</strain>
    </source>
</reference>
<dbReference type="AlphaFoldDB" id="C7HA25"/>
<dbReference type="InterPro" id="IPR041796">
    <property type="entry name" value="Mre11_N"/>
</dbReference>
<keyword evidence="4 7" id="KW-0540">Nuclease</keyword>
<dbReference type="GO" id="GO:0004519">
    <property type="term" value="F:endonuclease activity"/>
    <property type="evidence" value="ECO:0007669"/>
    <property type="project" value="UniProtKB-KW"/>
</dbReference>
<dbReference type="InterPro" id="IPR050535">
    <property type="entry name" value="DNA_Repair-Maintenance_Comp"/>
</dbReference>
<evidence type="ECO:0000256" key="7">
    <source>
        <dbReference type="RuleBase" id="RU363069"/>
    </source>
</evidence>
<comment type="similarity">
    <text evidence="1 7">Belongs to the SbcD family.</text>
</comment>
<dbReference type="SUPFAM" id="SSF56300">
    <property type="entry name" value="Metallo-dependent phosphatases"/>
    <property type="match status" value="1"/>
</dbReference>
<evidence type="ECO:0000313" key="10">
    <source>
        <dbReference type="EMBL" id="EEU95201.1"/>
    </source>
</evidence>
<dbReference type="GO" id="GO:0008408">
    <property type="term" value="F:3'-5' exonuclease activity"/>
    <property type="evidence" value="ECO:0007669"/>
    <property type="project" value="InterPro"/>
</dbReference>
<sequence>MLFWFSFGTQKRTFRGIIEPSFLEKGGFPMRFLHLSDLHLGKRVCEFSMLDDQRYILEQILSLLDSHPVDAVLLAGDLYDKPVPPAEAVRLLDWFLTELSHRELPVFAISGNHDSADRVAFGSALLAESRVYVSPVFSGPPEPITLTDAHGPVDLYLLPFLKPAMVRHIWPDAPIESYNDALACVLDHCSPDPARRSVLVAHQFVAGAASCESEEPSVGGIDWVDAALFDKFDYVALGHLHSPQKVGRDTLRYCGTPLKYSFSEANQHKSVTFVELGEKGSVTIAAEPLVPRHDLRELRGSYMELTDRRNYEGTTVDDYLHITLTDEQDIPEALARLRVIYPNLMRLDYDNRRTQTRQELDAPAKAEQKTPLEHFADFYQLQNNQPLTHEQAAFCQQLIESIWKEEDA</sequence>
<evidence type="ECO:0000256" key="5">
    <source>
        <dbReference type="ARBA" id="ARBA00022801"/>
    </source>
</evidence>
<dbReference type="PANTHER" id="PTHR30337:SF0">
    <property type="entry name" value="NUCLEASE SBCCD SUBUNIT D"/>
    <property type="match status" value="1"/>
</dbReference>
<evidence type="ECO:0000256" key="2">
    <source>
        <dbReference type="ARBA" id="ARBA00011322"/>
    </source>
</evidence>
<accession>C7HA25</accession>
<organism evidence="10 11">
    <name type="scientific">Faecalibacterium duncaniae (strain DSM 17677 / JCM 31915 / A2-165)</name>
    <name type="common">Faecalibacterium prausnitzii</name>
    <dbReference type="NCBI Taxonomy" id="411483"/>
    <lineage>
        <taxon>Bacteria</taxon>
        <taxon>Bacillati</taxon>
        <taxon>Bacillota</taxon>
        <taxon>Clostridia</taxon>
        <taxon>Eubacteriales</taxon>
        <taxon>Oscillospiraceae</taxon>
        <taxon>Faecalibacterium</taxon>
    </lineage>
</organism>
<evidence type="ECO:0000259" key="8">
    <source>
        <dbReference type="Pfam" id="PF00149"/>
    </source>
</evidence>
<dbReference type="PANTHER" id="PTHR30337">
    <property type="entry name" value="COMPONENT OF ATP-DEPENDENT DSDNA EXONUCLEASE"/>
    <property type="match status" value="1"/>
</dbReference>
<feature type="domain" description="Calcineurin-like phosphoesterase" evidence="8">
    <location>
        <begin position="30"/>
        <end position="243"/>
    </location>
</feature>
<dbReference type="Proteomes" id="UP000004619">
    <property type="component" value="Unassembled WGS sequence"/>
</dbReference>
<dbReference type="CDD" id="cd00840">
    <property type="entry name" value="MPP_Mre11_N"/>
    <property type="match status" value="1"/>
</dbReference>
<name>C7HA25_FAED2</name>
<dbReference type="NCBIfam" id="TIGR00619">
    <property type="entry name" value="sbcd"/>
    <property type="match status" value="1"/>
</dbReference>
<evidence type="ECO:0000256" key="1">
    <source>
        <dbReference type="ARBA" id="ARBA00010555"/>
    </source>
</evidence>
<evidence type="ECO:0000256" key="3">
    <source>
        <dbReference type="ARBA" id="ARBA00013365"/>
    </source>
</evidence>
<evidence type="ECO:0000313" key="11">
    <source>
        <dbReference type="Proteomes" id="UP000004619"/>
    </source>
</evidence>
<dbReference type="InterPro" id="IPR004843">
    <property type="entry name" value="Calcineurin-like_PHP"/>
</dbReference>
<dbReference type="Pfam" id="PF00149">
    <property type="entry name" value="Metallophos"/>
    <property type="match status" value="1"/>
</dbReference>
<dbReference type="STRING" id="411483.FAEPRAA2165_03180"/>
<keyword evidence="5 7" id="KW-0378">Hydrolase</keyword>
<dbReference type="InterPro" id="IPR004593">
    <property type="entry name" value="SbcD"/>
</dbReference>
<dbReference type="InterPro" id="IPR029052">
    <property type="entry name" value="Metallo-depent_PP-like"/>
</dbReference>
<evidence type="ECO:0000256" key="4">
    <source>
        <dbReference type="ARBA" id="ARBA00022722"/>
    </source>
</evidence>
<dbReference type="EMBL" id="ACOP02000085">
    <property type="protein sequence ID" value="EEU95201.1"/>
    <property type="molecule type" value="Genomic_DNA"/>
</dbReference>
<feature type="domain" description="Nuclease SbcCD subunit D C-terminal" evidence="9">
    <location>
        <begin position="292"/>
        <end position="382"/>
    </location>
</feature>
<dbReference type="GO" id="GO:0006260">
    <property type="term" value="P:DNA replication"/>
    <property type="evidence" value="ECO:0007669"/>
    <property type="project" value="UniProtKB-KW"/>
</dbReference>
<comment type="function">
    <text evidence="7">SbcCD cleaves DNA hairpin structures. These structures can inhibit DNA replication and are intermediates in certain DNA recombination reactions. The complex acts as a 3'-&gt;5' double strand exonuclease that can open hairpins. It also has a 5' single-strand endonuclease activity.</text>
</comment>
<keyword evidence="11" id="KW-1185">Reference proteome</keyword>
<dbReference type="HOGENOM" id="CLU_038045_0_1_9"/>
<dbReference type="eggNOG" id="COG0420">
    <property type="taxonomic scope" value="Bacteria"/>
</dbReference>
<keyword evidence="6 7" id="KW-0269">Exonuclease</keyword>
<evidence type="ECO:0000259" key="9">
    <source>
        <dbReference type="Pfam" id="PF12320"/>
    </source>
</evidence>